<sequence length="155" mass="17688">MITKEEVLSAQKEWADWIIKIGTLKENPSAYINEAESFITKLYNYDNGKVLFKPTRASEKQFRLTKEGALSYFVGGNPNFPEDTGFALQPWTKIKFDNADIILEKDRAFAMGNYFLTDSTGNEIKVEFVLGFLKDSSGSLKICIHHSSFPYRPEK</sequence>
<dbReference type="EMBL" id="LNQE01000375">
    <property type="protein sequence ID" value="KUG27012.1"/>
    <property type="molecule type" value="Genomic_DNA"/>
</dbReference>
<gene>
    <name evidence="1" type="ORF">ASZ90_003142</name>
</gene>
<name>A0A0W8G1I0_9ZZZZ</name>
<organism evidence="1">
    <name type="scientific">hydrocarbon metagenome</name>
    <dbReference type="NCBI Taxonomy" id="938273"/>
    <lineage>
        <taxon>unclassified sequences</taxon>
        <taxon>metagenomes</taxon>
        <taxon>ecological metagenomes</taxon>
    </lineage>
</organism>
<keyword evidence="1" id="KW-0378">Hydrolase</keyword>
<accession>A0A0W8G1I0</accession>
<proteinExistence type="predicted"/>
<dbReference type="AlphaFoldDB" id="A0A0W8G1I0"/>
<dbReference type="Gene3D" id="3.10.450.50">
    <property type="match status" value="1"/>
</dbReference>
<dbReference type="InterPro" id="IPR016878">
    <property type="entry name" value="MICAH-like"/>
</dbReference>
<comment type="caution">
    <text evidence="1">The sequence shown here is derived from an EMBL/GenBank/DDBJ whole genome shotgun (WGS) entry which is preliminary data.</text>
</comment>
<reference evidence="1" key="1">
    <citation type="journal article" date="2015" name="Proc. Natl. Acad. Sci. U.S.A.">
        <title>Networks of energetic and metabolic interactions define dynamics in microbial communities.</title>
        <authorList>
            <person name="Embree M."/>
            <person name="Liu J.K."/>
            <person name="Al-Bassam M.M."/>
            <person name="Zengler K."/>
        </authorList>
    </citation>
    <scope>NUCLEOTIDE SEQUENCE</scope>
</reference>
<dbReference type="GO" id="GO:0016787">
    <property type="term" value="F:hydrolase activity"/>
    <property type="evidence" value="ECO:0007669"/>
    <property type="project" value="UniProtKB-KW"/>
</dbReference>
<protein>
    <submittedName>
        <fullName evidence="1">Putative phosphoribosyl-amp cyclohydrolase</fullName>
    </submittedName>
</protein>
<evidence type="ECO:0000313" key="1">
    <source>
        <dbReference type="EMBL" id="KUG27012.1"/>
    </source>
</evidence>
<dbReference type="PIRSF" id="PIRSF028288">
    <property type="entry name" value="UCP028288"/>
    <property type="match status" value="1"/>
</dbReference>